<dbReference type="InterPro" id="IPR036291">
    <property type="entry name" value="NAD(P)-bd_dom_sf"/>
</dbReference>
<dbReference type="CDD" id="cd08276">
    <property type="entry name" value="MDR7"/>
    <property type="match status" value="1"/>
</dbReference>
<dbReference type="InterPro" id="IPR013154">
    <property type="entry name" value="ADH-like_N"/>
</dbReference>
<dbReference type="GO" id="GO:0016491">
    <property type="term" value="F:oxidoreductase activity"/>
    <property type="evidence" value="ECO:0007669"/>
    <property type="project" value="InterPro"/>
</dbReference>
<name>A0A9P6C5T1_9AGAR</name>
<evidence type="ECO:0000313" key="2">
    <source>
        <dbReference type="EMBL" id="KAF9450115.1"/>
    </source>
</evidence>
<dbReference type="Gene3D" id="3.40.50.720">
    <property type="entry name" value="NAD(P)-binding Rossmann-like Domain"/>
    <property type="match status" value="1"/>
</dbReference>
<dbReference type="Proteomes" id="UP000807342">
    <property type="component" value="Unassembled WGS sequence"/>
</dbReference>
<organism evidence="2 3">
    <name type="scientific">Macrolepiota fuliginosa MF-IS2</name>
    <dbReference type="NCBI Taxonomy" id="1400762"/>
    <lineage>
        <taxon>Eukaryota</taxon>
        <taxon>Fungi</taxon>
        <taxon>Dikarya</taxon>
        <taxon>Basidiomycota</taxon>
        <taxon>Agaricomycotina</taxon>
        <taxon>Agaricomycetes</taxon>
        <taxon>Agaricomycetidae</taxon>
        <taxon>Agaricales</taxon>
        <taxon>Agaricineae</taxon>
        <taxon>Agaricaceae</taxon>
        <taxon>Macrolepiota</taxon>
    </lineage>
</organism>
<dbReference type="SMART" id="SM00829">
    <property type="entry name" value="PKS_ER"/>
    <property type="match status" value="1"/>
</dbReference>
<dbReference type="OrthoDB" id="9930022at2759"/>
<dbReference type="SUPFAM" id="SSF50129">
    <property type="entry name" value="GroES-like"/>
    <property type="match status" value="1"/>
</dbReference>
<accession>A0A9P6C5T1</accession>
<evidence type="ECO:0000259" key="1">
    <source>
        <dbReference type="SMART" id="SM00829"/>
    </source>
</evidence>
<feature type="domain" description="Enoyl reductase (ER)" evidence="1">
    <location>
        <begin position="16"/>
        <end position="344"/>
    </location>
</feature>
<dbReference type="PANTHER" id="PTHR45033">
    <property type="match status" value="1"/>
</dbReference>
<evidence type="ECO:0000313" key="3">
    <source>
        <dbReference type="Proteomes" id="UP000807342"/>
    </source>
</evidence>
<protein>
    <submittedName>
        <fullName evidence="2">Alcohol dehydrogenase superfamily protein</fullName>
    </submittedName>
</protein>
<keyword evidence="3" id="KW-1185">Reference proteome</keyword>
<dbReference type="Pfam" id="PF08240">
    <property type="entry name" value="ADH_N"/>
    <property type="match status" value="1"/>
</dbReference>
<dbReference type="InterPro" id="IPR013149">
    <property type="entry name" value="ADH-like_C"/>
</dbReference>
<dbReference type="InterPro" id="IPR011032">
    <property type="entry name" value="GroES-like_sf"/>
</dbReference>
<reference evidence="2" key="1">
    <citation type="submission" date="2020-11" db="EMBL/GenBank/DDBJ databases">
        <authorList>
            <consortium name="DOE Joint Genome Institute"/>
            <person name="Ahrendt S."/>
            <person name="Riley R."/>
            <person name="Andreopoulos W."/>
            <person name="Labutti K."/>
            <person name="Pangilinan J."/>
            <person name="Ruiz-Duenas F.J."/>
            <person name="Barrasa J.M."/>
            <person name="Sanchez-Garcia M."/>
            <person name="Camarero S."/>
            <person name="Miyauchi S."/>
            <person name="Serrano A."/>
            <person name="Linde D."/>
            <person name="Babiker R."/>
            <person name="Drula E."/>
            <person name="Ayuso-Fernandez I."/>
            <person name="Pacheco R."/>
            <person name="Padilla G."/>
            <person name="Ferreira P."/>
            <person name="Barriuso J."/>
            <person name="Kellner H."/>
            <person name="Castanera R."/>
            <person name="Alfaro M."/>
            <person name="Ramirez L."/>
            <person name="Pisabarro A.G."/>
            <person name="Kuo A."/>
            <person name="Tritt A."/>
            <person name="Lipzen A."/>
            <person name="He G."/>
            <person name="Yan M."/>
            <person name="Ng V."/>
            <person name="Cullen D."/>
            <person name="Martin F."/>
            <person name="Rosso M.-N."/>
            <person name="Henrissat B."/>
            <person name="Hibbett D."/>
            <person name="Martinez A.T."/>
            <person name="Grigoriev I.V."/>
        </authorList>
    </citation>
    <scope>NUCLEOTIDE SEQUENCE</scope>
    <source>
        <strain evidence="2">MF-IS2</strain>
    </source>
</reference>
<gene>
    <name evidence="2" type="ORF">P691DRAFT_665983</name>
</gene>
<dbReference type="EMBL" id="MU151112">
    <property type="protein sequence ID" value="KAF9450115.1"/>
    <property type="molecule type" value="Genomic_DNA"/>
</dbReference>
<proteinExistence type="predicted"/>
<dbReference type="AlphaFoldDB" id="A0A9P6C5T1"/>
<dbReference type="SUPFAM" id="SSF51735">
    <property type="entry name" value="NAD(P)-binding Rossmann-fold domains"/>
    <property type="match status" value="1"/>
</dbReference>
<dbReference type="Gene3D" id="3.90.180.10">
    <property type="entry name" value="Medium-chain alcohol dehydrogenases, catalytic domain"/>
    <property type="match status" value="1"/>
</dbReference>
<sequence length="352" mass="38261">MASPKTTRYYELAKIGSYRNLEVKEKLVNPPKAHGVLVKVHAVSLQYRDLIVANGFYPAGTIPDKLVPCSDMAGEILALGEGVTNWKVGDRVCANFVLDHVYGDTNLAIQQTSMGGQAHGVLTQYRTFPAHSLVKFPEFFSYEEASTLPAAALTAYNSLHGPTRVRAGDYVLVLGTGGVSIFGLQLALASGAIVIVTSSSDEKLKIASRLGAQHIINYNKVPDWDQEVLRITNGVGVDHVLEVGGQGTLTRSINAVRMAGYIHIIGFVSKESSDINIVGRTIRKGIILRGIQIGSVSQFRDMVRLIIANPEKTRPVIDKTFSFDNVLDAFAYLESQKHVGKIVIKVAQQSLN</sequence>
<dbReference type="InterPro" id="IPR020843">
    <property type="entry name" value="ER"/>
</dbReference>
<dbReference type="InterPro" id="IPR052711">
    <property type="entry name" value="Zinc_ADH-like"/>
</dbReference>
<dbReference type="PANTHER" id="PTHR45033:SF2">
    <property type="entry name" value="ZINC-TYPE ALCOHOL DEHYDROGENASE-LIKE PROTEIN C1773.06C"/>
    <property type="match status" value="1"/>
</dbReference>
<dbReference type="Pfam" id="PF00107">
    <property type="entry name" value="ADH_zinc_N"/>
    <property type="match status" value="1"/>
</dbReference>
<comment type="caution">
    <text evidence="2">The sequence shown here is derived from an EMBL/GenBank/DDBJ whole genome shotgun (WGS) entry which is preliminary data.</text>
</comment>